<feature type="region of interest" description="Disordered" evidence="1">
    <location>
        <begin position="451"/>
        <end position="503"/>
    </location>
</feature>
<feature type="region of interest" description="Disordered" evidence="1">
    <location>
        <begin position="79"/>
        <end position="128"/>
    </location>
</feature>
<feature type="region of interest" description="Disordered" evidence="1">
    <location>
        <begin position="545"/>
        <end position="700"/>
    </location>
</feature>
<evidence type="ECO:0000256" key="1">
    <source>
        <dbReference type="SAM" id="MobiDB-lite"/>
    </source>
</evidence>
<feature type="compositionally biased region" description="Polar residues" evidence="1">
    <location>
        <begin position="680"/>
        <end position="696"/>
    </location>
</feature>
<feature type="compositionally biased region" description="Polar residues" evidence="1">
    <location>
        <begin position="410"/>
        <end position="426"/>
    </location>
</feature>
<name>A0A2T2P8I6_CORCC</name>
<evidence type="ECO:0000313" key="3">
    <source>
        <dbReference type="Proteomes" id="UP000240883"/>
    </source>
</evidence>
<dbReference type="Proteomes" id="UP000240883">
    <property type="component" value="Unassembled WGS sequence"/>
</dbReference>
<dbReference type="STRING" id="1448308.A0A2T2P8I6"/>
<feature type="region of interest" description="Disordered" evidence="1">
    <location>
        <begin position="156"/>
        <end position="436"/>
    </location>
</feature>
<dbReference type="SUPFAM" id="SSF81296">
    <property type="entry name" value="E set domains"/>
    <property type="match status" value="1"/>
</dbReference>
<protein>
    <submittedName>
        <fullName evidence="2">Uncharacterized protein</fullName>
    </submittedName>
</protein>
<accession>A0A2T2P8I6</accession>
<proteinExistence type="predicted"/>
<reference evidence="2 3" key="1">
    <citation type="journal article" date="2018" name="Front. Microbiol.">
        <title>Genome-Wide Analysis of Corynespora cassiicola Leaf Fall Disease Putative Effectors.</title>
        <authorList>
            <person name="Lopez D."/>
            <person name="Ribeiro S."/>
            <person name="Label P."/>
            <person name="Fumanal B."/>
            <person name="Venisse J.S."/>
            <person name="Kohler A."/>
            <person name="de Oliveira R.R."/>
            <person name="Labutti K."/>
            <person name="Lipzen A."/>
            <person name="Lail K."/>
            <person name="Bauer D."/>
            <person name="Ohm R.A."/>
            <person name="Barry K.W."/>
            <person name="Spatafora J."/>
            <person name="Grigoriev I.V."/>
            <person name="Martin F.M."/>
            <person name="Pujade-Renaud V."/>
        </authorList>
    </citation>
    <scope>NUCLEOTIDE SEQUENCE [LARGE SCALE GENOMIC DNA]</scope>
    <source>
        <strain evidence="2 3">Philippines</strain>
    </source>
</reference>
<feature type="compositionally biased region" description="Basic and acidic residues" evidence="1">
    <location>
        <begin position="254"/>
        <end position="269"/>
    </location>
</feature>
<gene>
    <name evidence="2" type="ORF">BS50DRAFT_480905</name>
</gene>
<keyword evidence="3" id="KW-1185">Reference proteome</keyword>
<feature type="compositionally biased region" description="Polar residues" evidence="1">
    <location>
        <begin position="300"/>
        <end position="319"/>
    </location>
</feature>
<feature type="compositionally biased region" description="Low complexity" evidence="1">
    <location>
        <begin position="662"/>
        <end position="673"/>
    </location>
</feature>
<dbReference type="OrthoDB" id="5350410at2759"/>
<organism evidence="2 3">
    <name type="scientific">Corynespora cassiicola Philippines</name>
    <dbReference type="NCBI Taxonomy" id="1448308"/>
    <lineage>
        <taxon>Eukaryota</taxon>
        <taxon>Fungi</taxon>
        <taxon>Dikarya</taxon>
        <taxon>Ascomycota</taxon>
        <taxon>Pezizomycotina</taxon>
        <taxon>Dothideomycetes</taxon>
        <taxon>Pleosporomycetidae</taxon>
        <taxon>Pleosporales</taxon>
        <taxon>Corynesporascaceae</taxon>
        <taxon>Corynespora</taxon>
    </lineage>
</organism>
<dbReference type="CDD" id="cd02859">
    <property type="entry name" value="E_set_AMPKbeta_like_N"/>
    <property type="match status" value="1"/>
</dbReference>
<dbReference type="Gene3D" id="2.60.40.10">
    <property type="entry name" value="Immunoglobulins"/>
    <property type="match status" value="1"/>
</dbReference>
<evidence type="ECO:0000313" key="2">
    <source>
        <dbReference type="EMBL" id="PSN73972.1"/>
    </source>
</evidence>
<dbReference type="EMBL" id="KZ678128">
    <property type="protein sequence ID" value="PSN73972.1"/>
    <property type="molecule type" value="Genomic_DNA"/>
</dbReference>
<dbReference type="InterPro" id="IPR014756">
    <property type="entry name" value="Ig_E-set"/>
</dbReference>
<feature type="compositionally biased region" description="Low complexity" evidence="1">
    <location>
        <begin position="453"/>
        <end position="463"/>
    </location>
</feature>
<feature type="compositionally biased region" description="Acidic residues" evidence="1">
    <location>
        <begin position="387"/>
        <end position="400"/>
    </location>
</feature>
<feature type="compositionally biased region" description="Acidic residues" evidence="1">
    <location>
        <begin position="557"/>
        <end position="567"/>
    </location>
</feature>
<sequence>MKGTATITFTQHGVQPPVYLVTSASHPPWELLEMDASDDKTASGDTVFVRRLLDVPEGSYQYKVRIGDSHWVIDEAKETASDDSGNRNNVVHVKPATRPEGRSDSAASIHSLPAPVKEPLPDEVENTESPLVEHKQHHVQVPSVPLPYVAVETVPDQAQPASGPEESQSLNEDASKRTADADPDIETVGLDNVESPEAKRPDPPPVPAVVVEKADLEPSFGDDFGGNATHAQKIAHDLRAADAPPDNVIVSSDAEAKSHVEPGTAEEKQAPLFDFESNLPADTEAKQDATMNTIEEESTKSSTDQTNSDAGIDTPSDSTGARDVDPTPDGRGNELDHAPLLPHESGSSDEFLGPGDAEEVDELENAPLLPHEASFSANGHVGHGNNAEDDSDTGSDDGISELERAPTLPHESSNGATRLTSLPYQRTESHEIPRSPSAVVVDGELLFPHEIATTSRTSSRSNSAMFLRQRTSSGSIPLAIPRSDEEDQDLNDPSLEPFPTTRDQILERVASIGTNMNEEALESPQDAHSPFSVRSQACESVDLARNSSHTSLVAVAEADEPEDEEDLPSPVLNMPMQDVRAEEVPNEDSLITPKVERTQEDMMSVNHQPSGSRASPKATNDDGKSKQWDSVYESIATPSKVLDPPTPPLTPKKQEEPMAKTSHPSQESPESSSAKAQRKPPSSDTASVRNARSSSPAAAVRKESFLRAFIRVLFGPIGRILDALFGGRKQAR</sequence>
<dbReference type="AlphaFoldDB" id="A0A2T2P8I6"/>
<dbReference type="InterPro" id="IPR013783">
    <property type="entry name" value="Ig-like_fold"/>
</dbReference>